<keyword evidence="1" id="KW-0863">Zinc-finger</keyword>
<protein>
    <recommendedName>
        <fullName evidence="3">CCHC-type domain-containing protein</fullName>
    </recommendedName>
</protein>
<dbReference type="AlphaFoldDB" id="A0A420J3J7"/>
<evidence type="ECO:0000256" key="1">
    <source>
        <dbReference type="PROSITE-ProRule" id="PRU00047"/>
    </source>
</evidence>
<evidence type="ECO:0000313" key="4">
    <source>
        <dbReference type="EMBL" id="RKF81387.1"/>
    </source>
</evidence>
<comment type="caution">
    <text evidence="4">The sequence shown here is derived from an EMBL/GenBank/DDBJ whole genome shotgun (WGS) entry which is preliminary data.</text>
</comment>
<organism evidence="4 5">
    <name type="scientific">Golovinomyces cichoracearum</name>
    <dbReference type="NCBI Taxonomy" id="62708"/>
    <lineage>
        <taxon>Eukaryota</taxon>
        <taxon>Fungi</taxon>
        <taxon>Dikarya</taxon>
        <taxon>Ascomycota</taxon>
        <taxon>Pezizomycotina</taxon>
        <taxon>Leotiomycetes</taxon>
        <taxon>Erysiphales</taxon>
        <taxon>Erysiphaceae</taxon>
        <taxon>Golovinomyces</taxon>
    </lineage>
</organism>
<sequence>MGILCIRCGEIGHRKPECAGPQLEWWEQSYLRDKIWPKVNVNSASLDGAGAGLKYREIQDSNWRKSYHNNSRTGVSTDDVQKMSFEEFTGEKYDSTGNYANQSMNVILGYKKIDDIRETGQETEKNVRFESDKAEEKVTLESFLNQGDLRKRGRPLNIEELLNKEEHEPKIRKKDQKVNEKRMLKHLR</sequence>
<feature type="region of interest" description="Disordered" evidence="2">
    <location>
        <begin position="165"/>
        <end position="188"/>
    </location>
</feature>
<dbReference type="Proteomes" id="UP000283383">
    <property type="component" value="Unassembled WGS sequence"/>
</dbReference>
<feature type="domain" description="CCHC-type" evidence="3">
    <location>
        <begin position="5"/>
        <end position="18"/>
    </location>
</feature>
<dbReference type="GO" id="GO:0008270">
    <property type="term" value="F:zinc ion binding"/>
    <property type="evidence" value="ECO:0007669"/>
    <property type="project" value="UniProtKB-KW"/>
</dbReference>
<accession>A0A420J3J7</accession>
<name>A0A420J3J7_9PEZI</name>
<reference evidence="4 5" key="1">
    <citation type="journal article" date="2018" name="BMC Genomics">
        <title>Comparative genome analyses reveal sequence features reflecting distinct modes of host-adaptation between dicot and monocot powdery mildew.</title>
        <authorList>
            <person name="Wu Y."/>
            <person name="Ma X."/>
            <person name="Pan Z."/>
            <person name="Kale S.D."/>
            <person name="Song Y."/>
            <person name="King H."/>
            <person name="Zhang Q."/>
            <person name="Presley C."/>
            <person name="Deng X."/>
            <person name="Wei C.I."/>
            <person name="Xiao S."/>
        </authorList>
    </citation>
    <scope>NUCLEOTIDE SEQUENCE [LARGE SCALE GENOMIC DNA]</scope>
    <source>
        <strain evidence="4">UMSG3</strain>
    </source>
</reference>
<keyword evidence="1" id="KW-0862">Zinc</keyword>
<dbReference type="PROSITE" id="PS50158">
    <property type="entry name" value="ZF_CCHC"/>
    <property type="match status" value="1"/>
</dbReference>
<dbReference type="InterPro" id="IPR001878">
    <property type="entry name" value="Znf_CCHC"/>
</dbReference>
<evidence type="ECO:0000313" key="5">
    <source>
        <dbReference type="Proteomes" id="UP000283383"/>
    </source>
</evidence>
<proteinExistence type="predicted"/>
<evidence type="ECO:0000256" key="2">
    <source>
        <dbReference type="SAM" id="MobiDB-lite"/>
    </source>
</evidence>
<gene>
    <name evidence="4" type="ORF">GcM3_036041</name>
</gene>
<dbReference type="GO" id="GO:0003676">
    <property type="term" value="F:nucleic acid binding"/>
    <property type="evidence" value="ECO:0007669"/>
    <property type="project" value="InterPro"/>
</dbReference>
<dbReference type="EMBL" id="MCBQ01003626">
    <property type="protein sequence ID" value="RKF81387.1"/>
    <property type="molecule type" value="Genomic_DNA"/>
</dbReference>
<keyword evidence="1" id="KW-0479">Metal-binding</keyword>
<evidence type="ECO:0000259" key="3">
    <source>
        <dbReference type="PROSITE" id="PS50158"/>
    </source>
</evidence>
<keyword evidence="5" id="KW-1185">Reference proteome</keyword>